<feature type="transmembrane region" description="Helical" evidence="11">
    <location>
        <begin position="49"/>
        <end position="67"/>
    </location>
</feature>
<keyword evidence="3 11" id="KW-0050">Antiport</keyword>
<comment type="function">
    <text evidence="11">Na(+)/H(+) antiporter that extrudes sodium in exchange for external protons.</text>
</comment>
<feature type="transmembrane region" description="Helical" evidence="11">
    <location>
        <begin position="198"/>
        <end position="227"/>
    </location>
</feature>
<feature type="transmembrane region" description="Helical" evidence="11">
    <location>
        <begin position="296"/>
        <end position="318"/>
    </location>
</feature>
<comment type="subcellular location">
    <subcellularLocation>
        <location evidence="1">Cell inner membrane</location>
        <topology evidence="1">Multi-pass membrane protein</topology>
    </subcellularLocation>
    <subcellularLocation>
        <location evidence="11">Cell membrane</location>
        <topology evidence="11">Multi-pass membrane protein</topology>
    </subcellularLocation>
</comment>
<keyword evidence="2 11" id="KW-0813">Transport</keyword>
<dbReference type="Gene3D" id="1.20.1530.10">
    <property type="entry name" value="Na+/H+ antiporter like domain"/>
    <property type="match status" value="1"/>
</dbReference>
<evidence type="ECO:0000256" key="6">
    <source>
        <dbReference type="ARBA" id="ARBA00022989"/>
    </source>
</evidence>
<dbReference type="Proteomes" id="UP001597351">
    <property type="component" value="Unassembled WGS sequence"/>
</dbReference>
<gene>
    <name evidence="11 12" type="primary">nhaA</name>
    <name evidence="12" type="ORF">ACFSDE_04970</name>
</gene>
<dbReference type="PANTHER" id="PTHR30341">
    <property type="entry name" value="SODIUM ION/PROTON ANTIPORTER NHAA-RELATED"/>
    <property type="match status" value="1"/>
</dbReference>
<evidence type="ECO:0000256" key="1">
    <source>
        <dbReference type="ARBA" id="ARBA00004429"/>
    </source>
</evidence>
<evidence type="ECO:0000256" key="10">
    <source>
        <dbReference type="ARBA" id="ARBA00023201"/>
    </source>
</evidence>
<proteinExistence type="inferred from homology"/>
<reference evidence="13" key="1">
    <citation type="journal article" date="2019" name="Int. J. Syst. Evol. Microbiol.">
        <title>The Global Catalogue of Microorganisms (GCM) 10K type strain sequencing project: providing services to taxonomists for standard genome sequencing and annotation.</title>
        <authorList>
            <consortium name="The Broad Institute Genomics Platform"/>
            <consortium name="The Broad Institute Genome Sequencing Center for Infectious Disease"/>
            <person name="Wu L."/>
            <person name="Ma J."/>
        </authorList>
    </citation>
    <scope>NUCLEOTIDE SEQUENCE [LARGE SCALE GENOMIC DNA]</scope>
    <source>
        <strain evidence="13">CGMCC 1.12477</strain>
    </source>
</reference>
<dbReference type="Pfam" id="PF06965">
    <property type="entry name" value="Na_H_antiport_1"/>
    <property type="match status" value="1"/>
</dbReference>
<evidence type="ECO:0000256" key="5">
    <source>
        <dbReference type="ARBA" id="ARBA00022692"/>
    </source>
</evidence>
<evidence type="ECO:0000256" key="2">
    <source>
        <dbReference type="ARBA" id="ARBA00022448"/>
    </source>
</evidence>
<feature type="transmembrane region" description="Helical" evidence="11">
    <location>
        <begin position="369"/>
        <end position="388"/>
    </location>
</feature>
<evidence type="ECO:0000313" key="12">
    <source>
        <dbReference type="EMBL" id="MFD1946132.1"/>
    </source>
</evidence>
<evidence type="ECO:0000256" key="11">
    <source>
        <dbReference type="HAMAP-Rule" id="MF_01844"/>
    </source>
</evidence>
<keyword evidence="4 11" id="KW-1003">Cell membrane</keyword>
<feature type="transmembrane region" description="Helical" evidence="11">
    <location>
        <begin position="149"/>
        <end position="168"/>
    </location>
</feature>
<comment type="catalytic activity">
    <reaction evidence="11">
        <text>Na(+)(in) + 2 H(+)(out) = Na(+)(out) + 2 H(+)(in)</text>
        <dbReference type="Rhea" id="RHEA:29251"/>
        <dbReference type="ChEBI" id="CHEBI:15378"/>
        <dbReference type="ChEBI" id="CHEBI:29101"/>
    </reaction>
</comment>
<accession>A0ABW4TKU7</accession>
<keyword evidence="5 11" id="KW-0812">Transmembrane</keyword>
<feature type="transmembrane region" description="Helical" evidence="11">
    <location>
        <begin position="174"/>
        <end position="191"/>
    </location>
</feature>
<evidence type="ECO:0000256" key="9">
    <source>
        <dbReference type="ARBA" id="ARBA00023136"/>
    </source>
</evidence>
<comment type="caution">
    <text evidence="12">The sequence shown here is derived from an EMBL/GenBank/DDBJ whole genome shotgun (WGS) entry which is preliminary data.</text>
</comment>
<feature type="transmembrane region" description="Helical" evidence="11">
    <location>
        <begin position="88"/>
        <end position="110"/>
    </location>
</feature>
<evidence type="ECO:0000256" key="8">
    <source>
        <dbReference type="ARBA" id="ARBA00023065"/>
    </source>
</evidence>
<comment type="similarity">
    <text evidence="11">Belongs to the NhaA Na(+)/H(+) (TC 2.A.33) antiporter family.</text>
</comment>
<dbReference type="InterPro" id="IPR023171">
    <property type="entry name" value="Na/H_antiporter_dom_sf"/>
</dbReference>
<evidence type="ECO:0000256" key="4">
    <source>
        <dbReference type="ARBA" id="ARBA00022475"/>
    </source>
</evidence>
<protein>
    <recommendedName>
        <fullName evidence="11">Na(+)/H(+) antiporter NhaA</fullName>
    </recommendedName>
    <alternativeName>
        <fullName evidence="11">Sodium/proton antiporter NhaA</fullName>
    </alternativeName>
</protein>
<dbReference type="NCBIfam" id="TIGR00773">
    <property type="entry name" value="NhaA"/>
    <property type="match status" value="1"/>
</dbReference>
<feature type="transmembrane region" description="Helical" evidence="11">
    <location>
        <begin position="116"/>
        <end position="137"/>
    </location>
</feature>
<sequence length="393" mass="39339">MHSEPAGGLLLLGATVLALVAANSPLSGTYTALRDLTVGPAALHLDLSLGAWTADGLLALFFFVVGLELKRELVAGDLRDPRRALVPVVAAAGGVVVPVLLFVSVVTLTGGDADALVGWAVPAATDIAFALAVLAVVAPRVPVAVRTFLLTLAVVDDLIAITIIAVGYASGLDGAMLLLGGAGTAAFALAVRRLPSPWLLVALALTTWTLVHASGVHATIAGVALALTVPVFAGPVTDRSDDGLAAAADLGPATRLEHGLKPWSACVAVPLFAFFAAGVAVAGLDGLVSEAASPVAAGIMVALVVGKTVGILGATFLVTRLSGVDLDPQLRWPDLTGVSLLAGIGFTVSLLVGELAYGATGPLGDQAKVGVLLGSVVAAALAALLFGVRSRRR</sequence>
<keyword evidence="7 11" id="KW-0915">Sodium</keyword>
<organism evidence="12 13">
    <name type="scientific">Nocardioides aestuarii</name>
    <dbReference type="NCBI Taxonomy" id="252231"/>
    <lineage>
        <taxon>Bacteria</taxon>
        <taxon>Bacillati</taxon>
        <taxon>Actinomycetota</taxon>
        <taxon>Actinomycetes</taxon>
        <taxon>Propionibacteriales</taxon>
        <taxon>Nocardioidaceae</taxon>
        <taxon>Nocardioides</taxon>
    </lineage>
</organism>
<evidence type="ECO:0000256" key="7">
    <source>
        <dbReference type="ARBA" id="ARBA00023053"/>
    </source>
</evidence>
<dbReference type="RefSeq" id="WP_343916041.1">
    <property type="nucleotide sequence ID" value="NZ_BAAAJT010000002.1"/>
</dbReference>
<dbReference type="PANTHER" id="PTHR30341:SF0">
    <property type="entry name" value="NA(+)_H(+) ANTIPORTER NHAA"/>
    <property type="match status" value="1"/>
</dbReference>
<keyword evidence="10 11" id="KW-0739">Sodium transport</keyword>
<keyword evidence="8 11" id="KW-0406">Ion transport</keyword>
<keyword evidence="13" id="KW-1185">Reference proteome</keyword>
<keyword evidence="6 11" id="KW-1133">Transmembrane helix</keyword>
<name>A0ABW4TKU7_9ACTN</name>
<keyword evidence="9 11" id="KW-0472">Membrane</keyword>
<evidence type="ECO:0000256" key="3">
    <source>
        <dbReference type="ARBA" id="ARBA00022449"/>
    </source>
</evidence>
<dbReference type="EMBL" id="JBHUGD010000003">
    <property type="protein sequence ID" value="MFD1946132.1"/>
    <property type="molecule type" value="Genomic_DNA"/>
</dbReference>
<feature type="transmembrane region" description="Helical" evidence="11">
    <location>
        <begin position="338"/>
        <end position="357"/>
    </location>
</feature>
<evidence type="ECO:0000313" key="13">
    <source>
        <dbReference type="Proteomes" id="UP001597351"/>
    </source>
</evidence>
<feature type="transmembrane region" description="Helical" evidence="11">
    <location>
        <begin position="262"/>
        <end position="284"/>
    </location>
</feature>
<dbReference type="HAMAP" id="MF_01844">
    <property type="entry name" value="NhaA"/>
    <property type="match status" value="1"/>
</dbReference>
<dbReference type="InterPro" id="IPR004670">
    <property type="entry name" value="NhaA"/>
</dbReference>